<accession>X1CS50</accession>
<comment type="caution">
    <text evidence="1">The sequence shown here is derived from an EMBL/GenBank/DDBJ whole genome shotgun (WGS) entry which is preliminary data.</text>
</comment>
<gene>
    <name evidence="1" type="ORF">S01H4_57963</name>
</gene>
<dbReference type="SUPFAM" id="SSF51621">
    <property type="entry name" value="Phosphoenolpyruvate/pyruvate domain"/>
    <property type="match status" value="1"/>
</dbReference>
<dbReference type="InterPro" id="IPR015813">
    <property type="entry name" value="Pyrv/PenolPyrv_kinase-like_dom"/>
</dbReference>
<dbReference type="GO" id="GO:0003824">
    <property type="term" value="F:catalytic activity"/>
    <property type="evidence" value="ECO:0007669"/>
    <property type="project" value="InterPro"/>
</dbReference>
<name>X1CS50_9ZZZZ</name>
<dbReference type="InterPro" id="IPR040442">
    <property type="entry name" value="Pyrv_kinase-like_dom_sf"/>
</dbReference>
<evidence type="ECO:0000313" key="1">
    <source>
        <dbReference type="EMBL" id="GAH11276.1"/>
    </source>
</evidence>
<sequence>MEELKKNLKKVKKQGYAVDREEYKIGKKYANVAEIETNAFKEYVKDVKTGTFPTDDHCYHIKKRQRRRVL</sequence>
<dbReference type="AlphaFoldDB" id="X1CS50"/>
<proteinExistence type="predicted"/>
<reference evidence="1" key="1">
    <citation type="journal article" date="2014" name="Front. Microbiol.">
        <title>High frequency of phylogenetically diverse reductive dehalogenase-homologous genes in deep subseafloor sedimentary metagenomes.</title>
        <authorList>
            <person name="Kawai M."/>
            <person name="Futagami T."/>
            <person name="Toyoda A."/>
            <person name="Takaki Y."/>
            <person name="Nishi S."/>
            <person name="Hori S."/>
            <person name="Arai W."/>
            <person name="Tsubouchi T."/>
            <person name="Morono Y."/>
            <person name="Uchiyama I."/>
            <person name="Ito T."/>
            <person name="Fujiyama A."/>
            <person name="Inagaki F."/>
            <person name="Takami H."/>
        </authorList>
    </citation>
    <scope>NUCLEOTIDE SEQUENCE</scope>
    <source>
        <strain evidence="1">Expedition CK06-06</strain>
    </source>
</reference>
<dbReference type="Gene3D" id="3.20.20.60">
    <property type="entry name" value="Phosphoenolpyruvate-binding domains"/>
    <property type="match status" value="1"/>
</dbReference>
<dbReference type="EMBL" id="BART01033806">
    <property type="protein sequence ID" value="GAH11276.1"/>
    <property type="molecule type" value="Genomic_DNA"/>
</dbReference>
<organism evidence="1">
    <name type="scientific">marine sediment metagenome</name>
    <dbReference type="NCBI Taxonomy" id="412755"/>
    <lineage>
        <taxon>unclassified sequences</taxon>
        <taxon>metagenomes</taxon>
        <taxon>ecological metagenomes</taxon>
    </lineage>
</organism>
<protein>
    <submittedName>
        <fullName evidence="1">Uncharacterized protein</fullName>
    </submittedName>
</protein>